<feature type="compositionally biased region" description="Basic and acidic residues" evidence="1">
    <location>
        <begin position="226"/>
        <end position="241"/>
    </location>
</feature>
<evidence type="ECO:0000313" key="3">
    <source>
        <dbReference type="Proteomes" id="UP000076532"/>
    </source>
</evidence>
<evidence type="ECO:0000256" key="1">
    <source>
        <dbReference type="SAM" id="MobiDB-lite"/>
    </source>
</evidence>
<dbReference type="PANTHER" id="PTHR38702:SF1">
    <property type="entry name" value="CALPONIN-HOMOLOGY (CH) DOMAIN-CONTAINING PROTEIN"/>
    <property type="match status" value="1"/>
</dbReference>
<dbReference type="OrthoDB" id="2534759at2759"/>
<feature type="region of interest" description="Disordered" evidence="1">
    <location>
        <begin position="505"/>
        <end position="533"/>
    </location>
</feature>
<feature type="compositionally biased region" description="Basic and acidic residues" evidence="1">
    <location>
        <begin position="628"/>
        <end position="647"/>
    </location>
</feature>
<dbReference type="PANTHER" id="PTHR38702">
    <property type="entry name" value="CALPONIN-HOMOLOGY (CH) DOMAIN-CONTAINING PROTEIN"/>
    <property type="match status" value="1"/>
</dbReference>
<feature type="region of interest" description="Disordered" evidence="1">
    <location>
        <begin position="430"/>
        <end position="484"/>
    </location>
</feature>
<dbReference type="AlphaFoldDB" id="A0A166MFK9"/>
<keyword evidence="3" id="KW-1185">Reference proteome</keyword>
<feature type="region of interest" description="Disordered" evidence="1">
    <location>
        <begin position="1"/>
        <end position="37"/>
    </location>
</feature>
<dbReference type="STRING" id="436010.A0A166MFK9"/>
<feature type="region of interest" description="Disordered" evidence="1">
    <location>
        <begin position="215"/>
        <end position="241"/>
    </location>
</feature>
<dbReference type="Proteomes" id="UP000076532">
    <property type="component" value="Unassembled WGS sequence"/>
</dbReference>
<feature type="compositionally biased region" description="Low complexity" evidence="1">
    <location>
        <begin position="283"/>
        <end position="299"/>
    </location>
</feature>
<dbReference type="EMBL" id="KV417529">
    <property type="protein sequence ID" value="KZP23954.1"/>
    <property type="molecule type" value="Genomic_DNA"/>
</dbReference>
<feature type="compositionally biased region" description="Acidic residues" evidence="1">
    <location>
        <begin position="518"/>
        <end position="529"/>
    </location>
</feature>
<proteinExistence type="predicted"/>
<feature type="compositionally biased region" description="Basic and acidic residues" evidence="1">
    <location>
        <begin position="445"/>
        <end position="461"/>
    </location>
</feature>
<name>A0A166MFK9_9AGAM</name>
<feature type="compositionally biased region" description="Low complexity" evidence="1">
    <location>
        <begin position="318"/>
        <end position="329"/>
    </location>
</feature>
<protein>
    <submittedName>
        <fullName evidence="2">Uncharacterized protein</fullName>
    </submittedName>
</protein>
<feature type="compositionally biased region" description="Low complexity" evidence="1">
    <location>
        <begin position="1"/>
        <end position="19"/>
    </location>
</feature>
<feature type="compositionally biased region" description="Pro residues" evidence="1">
    <location>
        <begin position="705"/>
        <end position="719"/>
    </location>
</feature>
<evidence type="ECO:0000313" key="2">
    <source>
        <dbReference type="EMBL" id="KZP23954.1"/>
    </source>
</evidence>
<feature type="region of interest" description="Disordered" evidence="1">
    <location>
        <begin position="684"/>
        <end position="744"/>
    </location>
</feature>
<feature type="region of interest" description="Disordered" evidence="1">
    <location>
        <begin position="624"/>
        <end position="647"/>
    </location>
</feature>
<feature type="region of interest" description="Disordered" evidence="1">
    <location>
        <begin position="270"/>
        <end position="334"/>
    </location>
</feature>
<gene>
    <name evidence="2" type="ORF">FIBSPDRAFT_1042507</name>
</gene>
<sequence length="786" mass="84835">MSSPSSSPSTLMLLTPESTGSMTGVAIDPAQASPTKKVRPAVYPNTNAANKPQKPFSRSAAKRESVMTLGSIEHLQHYFTKTGIAAKKNPLMNKPRNGFVPAIGPAHPFPIHAHTRAVSSKDIDLPPSPVIPHAAVRVFPPHVKAPETDPATLLPGAITDLRAAAHIWGIDSDGEGSNTTRTGSIDEYARVDVLDVLKTTTRAVRSVRNYVLSLPDDSPLAPRLPGKREKGKGAEKGREEDKDALIRRAALEVLTTLRALEEKARVPLSDDAYDAQSDPSSPPTASLPLPIPILGPIRPTLSITPAPGSPSSVSPTHSQIQAQAQSQSQDPDASFTYLHIPGRPGLPVPVWEHYDDDGHSPTDDHSDSTEMQKIRWDELLVLAGGGGGWLYRADMTLREMVEERGRVGAWLDVVDELLFGDSAATWSQEATAGGGKVGGGKKKERGWDREREKLRQAEAKRRASAPMAMSEFRFPPPRPPRARRVVSASPMMGMGMVGARFEEPEEVPGGLGLKHSEDEEDDAPEESDADLPPWARRAPVPLLVRTHLLLAAHLPPVLLAALPKLASEGKEVEEKEEFLGALASGQLLCAAYNVVVRRSRKPWGFISADAVHDVHALEAELQLSGSTSRRDSGVSQGEKDKFGSEGKKGGWTFRRIDNLRLWAAALKLRYLLPIVAPPVPVPSSAATPISHTSPLPTVRFSSPAPSMPSSPGRPPPSSPSPYLSRNPSEADEGTGTEIRGREARAREGIVFDASRVARREAGWEDMFEAALKAWTDAVVGERRGER</sequence>
<organism evidence="2 3">
    <name type="scientific">Athelia psychrophila</name>
    <dbReference type="NCBI Taxonomy" id="1759441"/>
    <lineage>
        <taxon>Eukaryota</taxon>
        <taxon>Fungi</taxon>
        <taxon>Dikarya</taxon>
        <taxon>Basidiomycota</taxon>
        <taxon>Agaricomycotina</taxon>
        <taxon>Agaricomycetes</taxon>
        <taxon>Agaricomycetidae</taxon>
        <taxon>Atheliales</taxon>
        <taxon>Atheliaceae</taxon>
        <taxon>Athelia</taxon>
    </lineage>
</organism>
<accession>A0A166MFK9</accession>
<reference evidence="2 3" key="1">
    <citation type="journal article" date="2016" name="Mol. Biol. Evol.">
        <title>Comparative Genomics of Early-Diverging Mushroom-Forming Fungi Provides Insights into the Origins of Lignocellulose Decay Capabilities.</title>
        <authorList>
            <person name="Nagy L.G."/>
            <person name="Riley R."/>
            <person name="Tritt A."/>
            <person name="Adam C."/>
            <person name="Daum C."/>
            <person name="Floudas D."/>
            <person name="Sun H."/>
            <person name="Yadav J.S."/>
            <person name="Pangilinan J."/>
            <person name="Larsson K.H."/>
            <person name="Matsuura K."/>
            <person name="Barry K."/>
            <person name="Labutti K."/>
            <person name="Kuo R."/>
            <person name="Ohm R.A."/>
            <person name="Bhattacharya S.S."/>
            <person name="Shirouzu T."/>
            <person name="Yoshinaga Y."/>
            <person name="Martin F.M."/>
            <person name="Grigoriev I.V."/>
            <person name="Hibbett D.S."/>
        </authorList>
    </citation>
    <scope>NUCLEOTIDE SEQUENCE [LARGE SCALE GENOMIC DNA]</scope>
    <source>
        <strain evidence="2 3">CBS 109695</strain>
    </source>
</reference>